<evidence type="ECO:0000313" key="6">
    <source>
        <dbReference type="EMBL" id="MBI1622576.1"/>
    </source>
</evidence>
<dbReference type="Pfam" id="PF04586">
    <property type="entry name" value="Peptidase_S78"/>
    <property type="match status" value="1"/>
</dbReference>
<evidence type="ECO:0000256" key="2">
    <source>
        <dbReference type="ARBA" id="ARBA00022670"/>
    </source>
</evidence>
<dbReference type="InterPro" id="IPR054613">
    <property type="entry name" value="Peptidase_S78_dom"/>
</dbReference>
<reference evidence="6 7" key="1">
    <citation type="submission" date="2020-10" db="EMBL/GenBank/DDBJ databases">
        <title>Aquamicrobium zhengzhouensis sp. nov., a exopolysaccharide producing bacterium isolated from farmland soil.</title>
        <authorList>
            <person name="Wang X."/>
        </authorList>
    </citation>
    <scope>NUCLEOTIDE SEQUENCE [LARGE SCALE GENOMIC DNA]</scope>
    <source>
        <strain evidence="7">cd-1</strain>
    </source>
</reference>
<gene>
    <name evidence="6" type="ORF">IOD40_18110</name>
</gene>
<protein>
    <submittedName>
        <fullName evidence="6">HK97 family phage prohead protease</fullName>
    </submittedName>
</protein>
<feature type="domain" description="Prohead serine protease" evidence="5">
    <location>
        <begin position="94"/>
        <end position="163"/>
    </location>
</feature>
<evidence type="ECO:0000256" key="1">
    <source>
        <dbReference type="ARBA" id="ARBA00022612"/>
    </source>
</evidence>
<accession>A0ABS0SH62</accession>
<name>A0ABS0SH62_9HYPH</name>
<dbReference type="EMBL" id="JADGMQ010000018">
    <property type="protein sequence ID" value="MBI1622576.1"/>
    <property type="molecule type" value="Genomic_DNA"/>
</dbReference>
<feature type="region of interest" description="Disordered" evidence="4">
    <location>
        <begin position="162"/>
        <end position="187"/>
    </location>
</feature>
<keyword evidence="1" id="KW-1188">Viral release from host cell</keyword>
<keyword evidence="2 6" id="KW-0645">Protease</keyword>
<comment type="caution">
    <text evidence="6">The sequence shown here is derived from an EMBL/GenBank/DDBJ whole genome shotgun (WGS) entry which is preliminary data.</text>
</comment>
<dbReference type="Proteomes" id="UP000601789">
    <property type="component" value="Unassembled WGS sequence"/>
</dbReference>
<evidence type="ECO:0000256" key="3">
    <source>
        <dbReference type="ARBA" id="ARBA00022801"/>
    </source>
</evidence>
<dbReference type="GO" id="GO:0006508">
    <property type="term" value="P:proteolysis"/>
    <property type="evidence" value="ECO:0007669"/>
    <property type="project" value="UniProtKB-KW"/>
</dbReference>
<evidence type="ECO:0000259" key="5">
    <source>
        <dbReference type="Pfam" id="PF04586"/>
    </source>
</evidence>
<evidence type="ECO:0000256" key="4">
    <source>
        <dbReference type="SAM" id="MobiDB-lite"/>
    </source>
</evidence>
<dbReference type="GO" id="GO:0008233">
    <property type="term" value="F:peptidase activity"/>
    <property type="evidence" value="ECO:0007669"/>
    <property type="project" value="UniProtKB-KW"/>
</dbReference>
<dbReference type="RefSeq" id="WP_198478110.1">
    <property type="nucleotide sequence ID" value="NZ_JADGMQ010000018.1"/>
</dbReference>
<organism evidence="6 7">
    <name type="scientific">Aquamicrobium zhengzhouense</name>
    <dbReference type="NCBI Taxonomy" id="2781738"/>
    <lineage>
        <taxon>Bacteria</taxon>
        <taxon>Pseudomonadati</taxon>
        <taxon>Pseudomonadota</taxon>
        <taxon>Alphaproteobacteria</taxon>
        <taxon>Hyphomicrobiales</taxon>
        <taxon>Phyllobacteriaceae</taxon>
        <taxon>Aquamicrobium</taxon>
    </lineage>
</organism>
<keyword evidence="3" id="KW-0378">Hydrolase</keyword>
<sequence>MNKQTRAASMRPASYDPATNTIEVIWTTGAAVRRYDHRRSVSYDEILSLQPGHVRLDRLNAGAPLLDTHDDRHLAAVIGSVVPGSARIEGGLGVARIKLSSADADADVIGKIRDGIIRNISVGYAIHRVEKTEHEGEDDEWRVIDWEPLEISAVPVPADAGAHFRDLRDDSPEAARERMRARQDAVA</sequence>
<evidence type="ECO:0000313" key="7">
    <source>
        <dbReference type="Proteomes" id="UP000601789"/>
    </source>
</evidence>
<proteinExistence type="predicted"/>
<keyword evidence="7" id="KW-1185">Reference proteome</keyword>
<feature type="non-terminal residue" evidence="6">
    <location>
        <position position="187"/>
    </location>
</feature>